<dbReference type="CDD" id="cd04512">
    <property type="entry name" value="Ntn_Asparaginase_2_like"/>
    <property type="match status" value="1"/>
</dbReference>
<dbReference type="SUPFAM" id="SSF56235">
    <property type="entry name" value="N-terminal nucleophile aminohydrolases (Ntn hydrolases)"/>
    <property type="match status" value="1"/>
</dbReference>
<evidence type="ECO:0000313" key="2">
    <source>
        <dbReference type="Proteomes" id="UP001476950"/>
    </source>
</evidence>
<dbReference type="Proteomes" id="UP001476950">
    <property type="component" value="Unassembled WGS sequence"/>
</dbReference>
<evidence type="ECO:0000313" key="1">
    <source>
        <dbReference type="EMBL" id="MEP1058906.1"/>
    </source>
</evidence>
<dbReference type="EMBL" id="JAMPLM010000007">
    <property type="protein sequence ID" value="MEP1058906.1"/>
    <property type="molecule type" value="Genomic_DNA"/>
</dbReference>
<sequence length="307" mass="32488">MTIAIVVHGGAKTVSPDKEQPNKEGCLAAVQAGWQILEQGGDARAAVEAAIRVLESDQTFNAGFGSTLNSEGEVEVDAAMMESKTLRWGAVAAVQGLRHPISAARKVMEEKPRLLVARSGERFAREHGLELCPKEDLVSQEQRQEWEEEAEVIDRPNTVGCVALDVNGILVAGTSTGGTTGQPQGRVGDTALVGSGLYADHRGACSTTGDGESIIPVVLAKTAVDFLSGDAASMDGVLAVHPEQAAEKAIEVLKQRVSGEAGCILLDQNGRIGWAYNSQDMAVAYMHDELQQPAVFISKEDEAPVNM</sequence>
<dbReference type="PANTHER" id="PTHR10188">
    <property type="entry name" value="L-ASPARAGINASE"/>
    <property type="match status" value="1"/>
</dbReference>
<protein>
    <submittedName>
        <fullName evidence="1">Isoaspartyl peptidase/L-asparaginase family protein</fullName>
    </submittedName>
</protein>
<dbReference type="InterPro" id="IPR000246">
    <property type="entry name" value="Peptidase_T2"/>
</dbReference>
<organism evidence="1 2">
    <name type="scientific">Stenomitos frigidus AS-A4</name>
    <dbReference type="NCBI Taxonomy" id="2933935"/>
    <lineage>
        <taxon>Bacteria</taxon>
        <taxon>Bacillati</taxon>
        <taxon>Cyanobacteriota</taxon>
        <taxon>Cyanophyceae</taxon>
        <taxon>Leptolyngbyales</taxon>
        <taxon>Leptolyngbyaceae</taxon>
        <taxon>Stenomitos</taxon>
    </lineage>
</organism>
<dbReference type="InterPro" id="IPR029055">
    <property type="entry name" value="Ntn_hydrolases_N"/>
</dbReference>
<accession>A0ABV0KIR0</accession>
<proteinExistence type="predicted"/>
<comment type="caution">
    <text evidence="1">The sequence shown here is derived from an EMBL/GenBank/DDBJ whole genome shotgun (WGS) entry which is preliminary data.</text>
</comment>
<dbReference type="Pfam" id="PF01112">
    <property type="entry name" value="Asparaginase_2"/>
    <property type="match status" value="1"/>
</dbReference>
<dbReference type="PANTHER" id="PTHR10188:SF6">
    <property type="entry name" value="N(4)-(BETA-N-ACETYLGLUCOSAMINYL)-L-ASPARAGINASE"/>
    <property type="match status" value="1"/>
</dbReference>
<reference evidence="1 2" key="1">
    <citation type="submission" date="2022-04" db="EMBL/GenBank/DDBJ databases">
        <title>Positive selection, recombination, and allopatry shape intraspecific diversity of widespread and dominant cyanobacteria.</title>
        <authorList>
            <person name="Wei J."/>
            <person name="Shu W."/>
            <person name="Hu C."/>
        </authorList>
    </citation>
    <scope>NUCLEOTIDE SEQUENCE [LARGE SCALE GENOMIC DNA]</scope>
    <source>
        <strain evidence="1 2">AS-A4</strain>
    </source>
</reference>
<dbReference type="RefSeq" id="WP_190448313.1">
    <property type="nucleotide sequence ID" value="NZ_JAMPLM010000007.1"/>
</dbReference>
<dbReference type="Gene3D" id="3.60.20.30">
    <property type="entry name" value="(Glycosyl)asparaginase"/>
    <property type="match status" value="1"/>
</dbReference>
<keyword evidence="2" id="KW-1185">Reference proteome</keyword>
<gene>
    <name evidence="1" type="ORF">NDI38_10705</name>
</gene>
<name>A0ABV0KIR0_9CYAN</name>